<sequence>MNRKDNRQNYLSQPVVKNENITTRMVKKIDKFSGLQEYKTRELVEDSEELGRELANIGLKTTQVRKFLDAVNQLKVKLRGSDILTEEIKSELQLLRPKLAYAAARQQKKNDPGPVEPLRQVLEAAIKQVRDELEDFKRLTQLIESIIAYHKAAGGTDQ</sequence>
<evidence type="ECO:0000256" key="1">
    <source>
        <dbReference type="ARBA" id="ARBA00003640"/>
    </source>
</evidence>
<evidence type="ECO:0000313" key="7">
    <source>
        <dbReference type="EMBL" id="MBW4565955.1"/>
    </source>
</evidence>
<dbReference type="CDD" id="cd09647">
    <property type="entry name" value="Csm2_III-A"/>
    <property type="match status" value="1"/>
</dbReference>
<evidence type="ECO:0000256" key="5">
    <source>
        <dbReference type="ARBA" id="ARBA00023118"/>
    </source>
</evidence>
<comment type="caution">
    <text evidence="7">The sequence shown here is derived from an EMBL/GenBank/DDBJ whole genome shotgun (WGS) entry which is preliminary data.</text>
</comment>
<keyword evidence="4" id="KW-0694">RNA-binding</keyword>
<evidence type="ECO:0000256" key="4">
    <source>
        <dbReference type="ARBA" id="ARBA00022884"/>
    </source>
</evidence>
<comment type="function">
    <text evidence="1">This subunit may be involved in monitoring complementarity of crRNA and target RNA.</text>
</comment>
<reference evidence="7" key="2">
    <citation type="journal article" date="2022" name="Microbiol. Resour. Announc.">
        <title>Metagenome Sequencing to Explore Phylogenomics of Terrestrial Cyanobacteria.</title>
        <authorList>
            <person name="Ward R.D."/>
            <person name="Stajich J.E."/>
            <person name="Johansen J.R."/>
            <person name="Huntemann M."/>
            <person name="Clum A."/>
            <person name="Foster B."/>
            <person name="Foster B."/>
            <person name="Roux S."/>
            <person name="Palaniappan K."/>
            <person name="Varghese N."/>
            <person name="Mukherjee S."/>
            <person name="Reddy T.B.K."/>
            <person name="Daum C."/>
            <person name="Copeland A."/>
            <person name="Chen I.A."/>
            <person name="Ivanova N.N."/>
            <person name="Kyrpides N.C."/>
            <person name="Shapiro N."/>
            <person name="Eloe-Fadrosh E.A."/>
            <person name="Pietrasiak N."/>
        </authorList>
    </citation>
    <scope>NUCLEOTIDE SEQUENCE</scope>
    <source>
        <strain evidence="7">JT2-VF2</strain>
    </source>
</reference>
<evidence type="ECO:0000313" key="8">
    <source>
        <dbReference type="Proteomes" id="UP000715781"/>
    </source>
</evidence>
<protein>
    <recommendedName>
        <fullName evidence="3">CRISPR system Cms protein Csm2</fullName>
    </recommendedName>
    <alternativeName>
        <fullName evidence="6">CRISPR type III A-associated protein Csm2</fullName>
    </alternativeName>
</protein>
<keyword evidence="5" id="KW-0051">Antiviral defense</keyword>
<dbReference type="AlphaFoldDB" id="A0A951UL79"/>
<dbReference type="Pfam" id="PF03750">
    <property type="entry name" value="Csm2_III-A"/>
    <property type="match status" value="1"/>
</dbReference>
<evidence type="ECO:0000256" key="2">
    <source>
        <dbReference type="ARBA" id="ARBA00006896"/>
    </source>
</evidence>
<name>A0A951UL79_9NOST</name>
<dbReference type="InterPro" id="IPR010149">
    <property type="entry name" value="CRISPR-assoc_prot_Csm2_III-A"/>
</dbReference>
<dbReference type="Proteomes" id="UP000715781">
    <property type="component" value="Unassembled WGS sequence"/>
</dbReference>
<gene>
    <name evidence="7" type="primary">csm2</name>
    <name evidence="7" type="ORF">KME32_33720</name>
</gene>
<reference evidence="7" key="1">
    <citation type="submission" date="2021-05" db="EMBL/GenBank/DDBJ databases">
        <authorList>
            <person name="Pietrasiak N."/>
            <person name="Ward R."/>
            <person name="Stajich J.E."/>
            <person name="Kurbessoian T."/>
        </authorList>
    </citation>
    <scope>NUCLEOTIDE SEQUENCE</scope>
    <source>
        <strain evidence="7">JT2-VF2</strain>
    </source>
</reference>
<dbReference type="NCBIfam" id="TIGR01870">
    <property type="entry name" value="cas_TM1810_Csm2"/>
    <property type="match status" value="1"/>
</dbReference>
<evidence type="ECO:0000256" key="6">
    <source>
        <dbReference type="ARBA" id="ARBA00031723"/>
    </source>
</evidence>
<accession>A0A951UL79</accession>
<dbReference type="GO" id="GO:0003723">
    <property type="term" value="F:RNA binding"/>
    <property type="evidence" value="ECO:0007669"/>
    <property type="project" value="UniProtKB-KW"/>
</dbReference>
<comment type="similarity">
    <text evidence="2">Belongs to the CRISPR-associated Csm2 family.</text>
</comment>
<evidence type="ECO:0000256" key="3">
    <source>
        <dbReference type="ARBA" id="ARBA00016118"/>
    </source>
</evidence>
<proteinExistence type="inferred from homology"/>
<dbReference type="GO" id="GO:0051607">
    <property type="term" value="P:defense response to virus"/>
    <property type="evidence" value="ECO:0007669"/>
    <property type="project" value="UniProtKB-KW"/>
</dbReference>
<dbReference type="EMBL" id="JAHHHN010000053">
    <property type="protein sequence ID" value="MBW4565955.1"/>
    <property type="molecule type" value="Genomic_DNA"/>
</dbReference>
<organism evidence="7 8">
    <name type="scientific">Mojavia pulchra JT2-VF2</name>
    <dbReference type="NCBI Taxonomy" id="287848"/>
    <lineage>
        <taxon>Bacteria</taxon>
        <taxon>Bacillati</taxon>
        <taxon>Cyanobacteriota</taxon>
        <taxon>Cyanophyceae</taxon>
        <taxon>Nostocales</taxon>
        <taxon>Nostocaceae</taxon>
    </lineage>
</organism>